<dbReference type="Proteomes" id="UP000266183">
    <property type="component" value="Chromosome"/>
</dbReference>
<accession>A0A385SL15</accession>
<reference evidence="2" key="1">
    <citation type="submission" date="2018-09" db="EMBL/GenBank/DDBJ databases">
        <title>Chryseolinea sp. KIS68-18 isolated from soil.</title>
        <authorList>
            <person name="Weon H.-Y."/>
            <person name="Kwon S.-W."/>
            <person name="Lee S.A."/>
        </authorList>
    </citation>
    <scope>NUCLEOTIDE SEQUENCE [LARGE SCALE GENOMIC DNA]</scope>
    <source>
        <strain evidence="2">KIS68-18</strain>
    </source>
</reference>
<keyword evidence="2" id="KW-1185">Reference proteome</keyword>
<dbReference type="AlphaFoldDB" id="A0A385SL15"/>
<name>A0A385SL15_9BACT</name>
<dbReference type="KEGG" id="chk:D4L85_15755"/>
<dbReference type="OrthoDB" id="639513at2"/>
<sequence>MRQAYFSRISYQPWISSHKIASIFSSAVDAAIPDSLSLKRFDNGHQVVLNANGEVLVGDTIVWYATDGIKHFVPNADENQLAKIKSGEIQSAITDTYSISRLTPTEVKDDKSQTHTIWNNPGNGAHTIARPEQVPYFGILIVNVMRR</sequence>
<gene>
    <name evidence="1" type="ORF">D4L85_15755</name>
</gene>
<organism evidence="1 2">
    <name type="scientific">Chryseolinea soli</name>
    <dbReference type="NCBI Taxonomy" id="2321403"/>
    <lineage>
        <taxon>Bacteria</taxon>
        <taxon>Pseudomonadati</taxon>
        <taxon>Bacteroidota</taxon>
        <taxon>Cytophagia</taxon>
        <taxon>Cytophagales</taxon>
        <taxon>Fulvivirgaceae</taxon>
        <taxon>Chryseolinea</taxon>
    </lineage>
</organism>
<dbReference type="EMBL" id="CP032382">
    <property type="protein sequence ID" value="AYB31929.1"/>
    <property type="molecule type" value="Genomic_DNA"/>
</dbReference>
<evidence type="ECO:0000313" key="2">
    <source>
        <dbReference type="Proteomes" id="UP000266183"/>
    </source>
</evidence>
<evidence type="ECO:0000313" key="1">
    <source>
        <dbReference type="EMBL" id="AYB31929.1"/>
    </source>
</evidence>
<protein>
    <submittedName>
        <fullName evidence="1">Uncharacterized protein</fullName>
    </submittedName>
</protein>
<proteinExistence type="predicted"/>
<dbReference type="RefSeq" id="WP_119755190.1">
    <property type="nucleotide sequence ID" value="NZ_CP032382.1"/>
</dbReference>